<evidence type="ECO:0000313" key="2">
    <source>
        <dbReference type="Proteomes" id="UP001163603"/>
    </source>
</evidence>
<organism evidence="1 2">
    <name type="scientific">Pistacia integerrima</name>
    <dbReference type="NCBI Taxonomy" id="434235"/>
    <lineage>
        <taxon>Eukaryota</taxon>
        <taxon>Viridiplantae</taxon>
        <taxon>Streptophyta</taxon>
        <taxon>Embryophyta</taxon>
        <taxon>Tracheophyta</taxon>
        <taxon>Spermatophyta</taxon>
        <taxon>Magnoliopsida</taxon>
        <taxon>eudicotyledons</taxon>
        <taxon>Gunneridae</taxon>
        <taxon>Pentapetalae</taxon>
        <taxon>rosids</taxon>
        <taxon>malvids</taxon>
        <taxon>Sapindales</taxon>
        <taxon>Anacardiaceae</taxon>
        <taxon>Pistacia</taxon>
    </lineage>
</organism>
<proteinExistence type="predicted"/>
<comment type="caution">
    <text evidence="1">The sequence shown here is derived from an EMBL/GenBank/DDBJ whole genome shotgun (WGS) entry which is preliminary data.</text>
</comment>
<dbReference type="Proteomes" id="UP001163603">
    <property type="component" value="Chromosome 7"/>
</dbReference>
<sequence length="1425" mass="154455">MLRLRAFRPTNDKIVKIQLHPTHPWLVTADSSDRVSVWNWEHRQVIYELKAGGVDERRLVGVKLDKLAEGESVTDSKGKPTEAMRGGSVKQVNFYDDDVRFWQLWRNRAAAAEAPAAVNNVTSGFTSPPPSTKGRHFLVICCENKAIFLDLVTMRGRDVPKQELDNKSLLWQVLIDELLFMEFLSRSAAGDVPLVAFGGSDGVIRVLSMITWKVWGSSTCCSFMLIMIFTSVVIFASLQLVRRYTGGHKGSIACLMTFMASSGEALLVSGASDGLLVLWSADHGQDSRELVPKLSLKAHDGGVVAVELSRVIGGAPQLITIGADKTLAIWDTVSFKELRRIKPVPRLACHSVASWCHPRAPNLDILTCVKDSHIWAIEHPTYSALTRPLCELSSLIPPQVLAPSKKLRVCCGFFTVYFLNLDLKTTCNVFLFLNLEYILLDIPEFLLQVYCMVAHPLQPHLVATGTNIGVIVSEFDPRSLPPVAPLPTPSGSREHSAVYVVERELKLLNFQLSSTANPSLGNNGSLSETGRFRGDSSEPLHVKQIKKHISTPVPHDSYSILSVSSSGKYLAIVWPDIPYFSIYKVSDWSIVDSGSARLLAWDTCRDRFAILESALAPRIPVIPKGGSSRKAKEAAAAAAQAAAAAATAASSATVQARILLDDGTSNILMRSIGGFSEPVLDLFFTVIGLHGGALLGVAYRTSRRISPTTATAISTIQSMPLSGFGSSGLSSFTAFDDGVSSQRSPAEAAPQNFQLYSWETFQPVGGLLPQPEWTAWDQTVEYCAFAYQQYIVISSLRPQYRYLGDVAIPYATGAVWHRRQLFVATPTTIECVFVDAGVAPIDMETRKMKEEMKMKEAQARAIAEHGELALINVEGSHNTANERITLRPPMLQVVRLASFQQALSVPPFLTLPKQNKADADDSMMPNIEERKVNEVAVGGGGVAVAVTRFPSEQKRPIGPLIVVGVRDGVLWLIDRYMCAHAISLSHPGIRCRCLAAYGDAVSAVKWASRLGREHHDDLAQFMMGMGYATEALHLPGISKRLEFDLAMQSNDLKRALQCLLTMSNSRDIGQDQADLNDILNLTAKKENIVEAVQGIEKFAKEFLDLIDAADATAQANIAREALKRLAAAGSVKGALQSHELRGLALRLANHGELTRLSNLVNNLISVGFGREAAFSAAVLGDNALMEKAWQDTGMLAEAVLHAHAHGRPTLKNLVEAWNKMLQKEVEHTPATKTDAAAAFLASLEETKLTSLADAGKKPAIEILPPGMPSLSAAIAIQKKPVPATQSSQQQPGKPLALEAPPNTTPAVNGPPQPEANGTTADDKAPIPSSGSNTNLEAAGENAPATSTTDAVAPEVSSQAPDSLEKSPVPDSQEKPPEPDSQEKSQVPVSEEKPQVPVSEEKPQVPEVQAKNVPTTMPMIDPHLFD</sequence>
<keyword evidence="2" id="KW-1185">Reference proteome</keyword>
<reference evidence="2" key="1">
    <citation type="journal article" date="2023" name="G3 (Bethesda)">
        <title>Genome assembly and association tests identify interacting loci associated with vigor, precocity, and sex in interspecific pistachio rootstocks.</title>
        <authorList>
            <person name="Palmer W."/>
            <person name="Jacygrad E."/>
            <person name="Sagayaradj S."/>
            <person name="Cavanaugh K."/>
            <person name="Han R."/>
            <person name="Bertier L."/>
            <person name="Beede B."/>
            <person name="Kafkas S."/>
            <person name="Golino D."/>
            <person name="Preece J."/>
            <person name="Michelmore R."/>
        </authorList>
    </citation>
    <scope>NUCLEOTIDE SEQUENCE [LARGE SCALE GENOMIC DNA]</scope>
</reference>
<evidence type="ECO:0000313" key="1">
    <source>
        <dbReference type="EMBL" id="KAJ0035307.1"/>
    </source>
</evidence>
<dbReference type="EMBL" id="CM047742">
    <property type="protein sequence ID" value="KAJ0035307.1"/>
    <property type="molecule type" value="Genomic_DNA"/>
</dbReference>
<accession>A0ACC0YHE5</accession>
<protein>
    <submittedName>
        <fullName evidence="1">Uncharacterized protein</fullName>
    </submittedName>
</protein>
<gene>
    <name evidence="1" type="ORF">Pint_26512</name>
</gene>
<name>A0ACC0YHE5_9ROSI</name>